<evidence type="ECO:0000256" key="1">
    <source>
        <dbReference type="ARBA" id="ARBA00022614"/>
    </source>
</evidence>
<feature type="region of interest" description="Disordered" evidence="3">
    <location>
        <begin position="1"/>
        <end position="77"/>
    </location>
</feature>
<dbReference type="EMBL" id="CAICTM010000014">
    <property type="protein sequence ID" value="CAB9497086.1"/>
    <property type="molecule type" value="Genomic_DNA"/>
</dbReference>
<feature type="compositionally biased region" description="Polar residues" evidence="3">
    <location>
        <begin position="1"/>
        <end position="10"/>
    </location>
</feature>
<keyword evidence="5" id="KW-0418">Kinase</keyword>
<dbReference type="InterPro" id="IPR032675">
    <property type="entry name" value="LRR_dom_sf"/>
</dbReference>
<keyword evidence="4" id="KW-1133">Transmembrane helix</keyword>
<comment type="caution">
    <text evidence="5">The sequence shown here is derived from an EMBL/GenBank/DDBJ whole genome shotgun (WGS) entry which is preliminary data.</text>
</comment>
<dbReference type="PANTHER" id="PTHR46662">
    <property type="entry name" value="DI-GLUCOSE BINDING PROTEIN WITH LEUCINE-RICH REPEAT DOMAIN-CONTAINING PROTEIN"/>
    <property type="match status" value="1"/>
</dbReference>
<feature type="region of interest" description="Disordered" evidence="3">
    <location>
        <begin position="146"/>
        <end position="217"/>
    </location>
</feature>
<evidence type="ECO:0000313" key="5">
    <source>
        <dbReference type="EMBL" id="CAB9497086.1"/>
    </source>
</evidence>
<keyword evidence="5" id="KW-0675">Receptor</keyword>
<accession>A0A9N8DAB0</accession>
<sequence length="952" mass="100964">MAEASSSGVSETDDGAQETEAEESTAEEELASRAPEESSAPTLRAATEEAQQHQPSTEKVVEESACQPPAAAAAVPPAAEEIVSLSGIKMEAEKVGQEAASLPVGQHSRPAEARASLSVAAPTVTPGAVHVMTSAAAMDLVDDVAPMGANRENGHTNTSIGADQSTSTGTSDREMTTTAGEQSTAEELASREPKGSSAPTLPAATKEAQQHQPSTEKVVEESACQPPVASAASAPAAVAATAIPEVMSLSGIKMETEKVRQSVASLPAGQNARAAEQRASAAAAPPAIPEVMSLSGIKRETEKVRQSAALLPEGQHSRAAEQRASVASAAAPAVTPGAVHVMTSAAAMDLVEDVAPMGANMENGHTNTRSIRADQSASVASTRHQQAATPHEPGAYPRVPSWRRFRASFTGEESAVLEGRSLIFGLEPGDSDYNMSALEGGNNAGLVQAQPVSPSSAFMVQAQPVDPAQARPVTTARRKETSSRAALVLLIVVGGCVVLVAVGVTVYLLQLQQQNANDEASSATMSQVASNTTTVSNEIETWNLDFVVPNSTLHEIFQNNHNGTTPQYRAYQWMKQDPYLANYSPARQRQRFVMVTLYYATHGQDWLHQGGGTISIETDGSLRPPPPPSGTRPMDTGGIGSGPPPGEPKNDGSSSVYINITSEPWLSYEHSECTWFSTASFRTHEACDENQTLTFLGVMQNNLQGSLPQELGLLTDLRAFELARNRIGGPLISQLGALTKLDRLHLFDNEMTGKVPSEIGRLRAMFKFGLLQNQFTGSLPAELFRLSNLGEIKISWNFFTGRLPSDLGVHSKRLRDLQIPHNQFSGPIPSCIGLLTGLMSIILHENRFESSLPTELGNAKQLQRLLAPDNLLTGTLPSELAQLEDLQQINLEGNVAIVGTLPQELRLLNDTLRVLKIADTQISGTIPEELCHVSILSFDCSSSLCGCDCPCG</sequence>
<feature type="compositionally biased region" description="Polar residues" evidence="3">
    <location>
        <begin position="155"/>
        <end position="185"/>
    </location>
</feature>
<dbReference type="Gene3D" id="3.80.10.10">
    <property type="entry name" value="Ribonuclease Inhibitor"/>
    <property type="match status" value="2"/>
</dbReference>
<keyword evidence="2" id="KW-0677">Repeat</keyword>
<dbReference type="GO" id="GO:0016301">
    <property type="term" value="F:kinase activity"/>
    <property type="evidence" value="ECO:0007669"/>
    <property type="project" value="UniProtKB-KW"/>
</dbReference>
<feature type="compositionally biased region" description="Acidic residues" evidence="3">
    <location>
        <begin position="11"/>
        <end position="29"/>
    </location>
</feature>
<dbReference type="SUPFAM" id="SSF52058">
    <property type="entry name" value="L domain-like"/>
    <property type="match status" value="1"/>
</dbReference>
<keyword evidence="5" id="KW-0808">Transferase</keyword>
<proteinExistence type="predicted"/>
<protein>
    <submittedName>
        <fullName evidence="5">LRR receptor-like serine threonine-protein kinase</fullName>
    </submittedName>
</protein>
<evidence type="ECO:0000313" key="6">
    <source>
        <dbReference type="Proteomes" id="UP001153069"/>
    </source>
</evidence>
<dbReference type="Proteomes" id="UP001153069">
    <property type="component" value="Unassembled WGS sequence"/>
</dbReference>
<dbReference type="AlphaFoldDB" id="A0A9N8DAB0"/>
<organism evidence="5 6">
    <name type="scientific">Seminavis robusta</name>
    <dbReference type="NCBI Taxonomy" id="568900"/>
    <lineage>
        <taxon>Eukaryota</taxon>
        <taxon>Sar</taxon>
        <taxon>Stramenopiles</taxon>
        <taxon>Ochrophyta</taxon>
        <taxon>Bacillariophyta</taxon>
        <taxon>Bacillariophyceae</taxon>
        <taxon>Bacillariophycidae</taxon>
        <taxon>Naviculales</taxon>
        <taxon>Naviculaceae</taxon>
        <taxon>Seminavis</taxon>
    </lineage>
</organism>
<evidence type="ECO:0000256" key="4">
    <source>
        <dbReference type="SAM" id="Phobius"/>
    </source>
</evidence>
<keyword evidence="1" id="KW-0433">Leucine-rich repeat</keyword>
<dbReference type="FunFam" id="3.80.10.10:FF:000041">
    <property type="entry name" value="LRR receptor-like serine/threonine-protein kinase ERECTA"/>
    <property type="match status" value="1"/>
</dbReference>
<dbReference type="OrthoDB" id="47890at2759"/>
<feature type="transmembrane region" description="Helical" evidence="4">
    <location>
        <begin position="487"/>
        <end position="509"/>
    </location>
</feature>
<feature type="compositionally biased region" description="Low complexity" evidence="3">
    <location>
        <begin position="68"/>
        <end position="77"/>
    </location>
</feature>
<evidence type="ECO:0000256" key="3">
    <source>
        <dbReference type="SAM" id="MobiDB-lite"/>
    </source>
</evidence>
<reference evidence="5" key="1">
    <citation type="submission" date="2020-06" db="EMBL/GenBank/DDBJ databases">
        <authorList>
            <consortium name="Plant Systems Biology data submission"/>
        </authorList>
    </citation>
    <scope>NUCLEOTIDE SEQUENCE</scope>
    <source>
        <strain evidence="5">D6</strain>
    </source>
</reference>
<keyword evidence="6" id="KW-1185">Reference proteome</keyword>
<gene>
    <name evidence="5" type="ORF">SEMRO_14_G010410.1</name>
</gene>
<name>A0A9N8DAB0_9STRA</name>
<keyword evidence="4" id="KW-0472">Membrane</keyword>
<dbReference type="PANTHER" id="PTHR46662:SF104">
    <property type="entry name" value="GPI-ANCHORED ADHESIN-LIKE PROTEIN PGA55-RELATED"/>
    <property type="match status" value="1"/>
</dbReference>
<evidence type="ECO:0000256" key="2">
    <source>
        <dbReference type="ARBA" id="ARBA00022737"/>
    </source>
</evidence>
<feature type="region of interest" description="Disordered" evidence="3">
    <location>
        <begin position="610"/>
        <end position="655"/>
    </location>
</feature>
<keyword evidence="4" id="KW-0812">Transmembrane</keyword>